<proteinExistence type="predicted"/>
<dbReference type="Proteomes" id="UP000001312">
    <property type="component" value="Unassembled WGS sequence"/>
</dbReference>
<dbReference type="InParanoid" id="A7EVF7"/>
<keyword evidence="2" id="KW-1185">Reference proteome</keyword>
<protein>
    <submittedName>
        <fullName evidence="1">Uncharacterized protein</fullName>
    </submittedName>
</protein>
<reference evidence="2" key="1">
    <citation type="journal article" date="2011" name="PLoS Genet.">
        <title>Genomic analysis of the necrotrophic fungal pathogens Sclerotinia sclerotiorum and Botrytis cinerea.</title>
        <authorList>
            <person name="Amselem J."/>
            <person name="Cuomo C.A."/>
            <person name="van Kan J.A."/>
            <person name="Viaud M."/>
            <person name="Benito E.P."/>
            <person name="Couloux A."/>
            <person name="Coutinho P.M."/>
            <person name="de Vries R.P."/>
            <person name="Dyer P.S."/>
            <person name="Fillinger S."/>
            <person name="Fournier E."/>
            <person name="Gout L."/>
            <person name="Hahn M."/>
            <person name="Kohn L."/>
            <person name="Lapalu N."/>
            <person name="Plummer K.M."/>
            <person name="Pradier J.M."/>
            <person name="Quevillon E."/>
            <person name="Sharon A."/>
            <person name="Simon A."/>
            <person name="ten Have A."/>
            <person name="Tudzynski B."/>
            <person name="Tudzynski P."/>
            <person name="Wincker P."/>
            <person name="Andrew M."/>
            <person name="Anthouard V."/>
            <person name="Beever R.E."/>
            <person name="Beffa R."/>
            <person name="Benoit I."/>
            <person name="Bouzid O."/>
            <person name="Brault B."/>
            <person name="Chen Z."/>
            <person name="Choquer M."/>
            <person name="Collemare J."/>
            <person name="Cotton P."/>
            <person name="Danchin E.G."/>
            <person name="Da Silva C."/>
            <person name="Gautier A."/>
            <person name="Giraud C."/>
            <person name="Giraud T."/>
            <person name="Gonzalez C."/>
            <person name="Grossetete S."/>
            <person name="Guldener U."/>
            <person name="Henrissat B."/>
            <person name="Howlett B.J."/>
            <person name="Kodira C."/>
            <person name="Kretschmer M."/>
            <person name="Lappartient A."/>
            <person name="Leroch M."/>
            <person name="Levis C."/>
            <person name="Mauceli E."/>
            <person name="Neuveglise C."/>
            <person name="Oeser B."/>
            <person name="Pearson M."/>
            <person name="Poulain J."/>
            <person name="Poussereau N."/>
            <person name="Quesneville H."/>
            <person name="Rascle C."/>
            <person name="Schumacher J."/>
            <person name="Segurens B."/>
            <person name="Sexton A."/>
            <person name="Silva E."/>
            <person name="Sirven C."/>
            <person name="Soanes D.M."/>
            <person name="Talbot N.J."/>
            <person name="Templeton M."/>
            <person name="Yandava C."/>
            <person name="Yarden O."/>
            <person name="Zeng Q."/>
            <person name="Rollins J.A."/>
            <person name="Lebrun M.H."/>
            <person name="Dickman M."/>
        </authorList>
    </citation>
    <scope>NUCLEOTIDE SEQUENCE [LARGE SCALE GENOMIC DNA]</scope>
    <source>
        <strain evidence="2">ATCC 18683 / 1980 / Ss-1</strain>
    </source>
</reference>
<dbReference type="EMBL" id="CH476633">
    <property type="protein sequence ID" value="EDN93449.1"/>
    <property type="molecule type" value="Genomic_DNA"/>
</dbReference>
<name>A7EVF7_SCLS1</name>
<dbReference type="KEGG" id="ssl:SS1G_09315"/>
<accession>A7EVF7</accession>
<dbReference type="GeneID" id="5485916"/>
<dbReference type="HOGENOM" id="CLU_2575301_0_0_1"/>
<gene>
    <name evidence="1" type="ORF">SS1G_09315</name>
</gene>
<sequence length="81" mass="9498">MLCHHVNVVYSIFKIDMVRLHMLQIGENPTRNPPLHRELTNLFTRNQTYHQDSLAEEYRCIMKGIFGTLMKPLHDVSPGIH</sequence>
<evidence type="ECO:0000313" key="2">
    <source>
        <dbReference type="Proteomes" id="UP000001312"/>
    </source>
</evidence>
<dbReference type="RefSeq" id="XP_001589594.1">
    <property type="nucleotide sequence ID" value="XM_001589544.1"/>
</dbReference>
<organism evidence="1 2">
    <name type="scientific">Sclerotinia sclerotiorum (strain ATCC 18683 / 1980 / Ss-1)</name>
    <name type="common">White mold</name>
    <name type="synonym">Whetzelinia sclerotiorum</name>
    <dbReference type="NCBI Taxonomy" id="665079"/>
    <lineage>
        <taxon>Eukaryota</taxon>
        <taxon>Fungi</taxon>
        <taxon>Dikarya</taxon>
        <taxon>Ascomycota</taxon>
        <taxon>Pezizomycotina</taxon>
        <taxon>Leotiomycetes</taxon>
        <taxon>Helotiales</taxon>
        <taxon>Sclerotiniaceae</taxon>
        <taxon>Sclerotinia</taxon>
    </lineage>
</organism>
<evidence type="ECO:0000313" key="1">
    <source>
        <dbReference type="EMBL" id="EDN93449.1"/>
    </source>
</evidence>
<dbReference type="AlphaFoldDB" id="A7EVF7"/>